<accession>A0A564UTA7</accession>
<dbReference type="Pfam" id="PF01420">
    <property type="entry name" value="Methylase_S"/>
    <property type="match status" value="1"/>
</dbReference>
<comment type="similarity">
    <text evidence="1">Belongs to the type-I restriction system S methylase family.</text>
</comment>
<name>A0A564UTA7_9FIRM</name>
<protein>
    <submittedName>
        <fullName evidence="5">EcoKI restriction-modification system protein HsdS</fullName>
    </submittedName>
</protein>
<evidence type="ECO:0000256" key="1">
    <source>
        <dbReference type="ARBA" id="ARBA00010923"/>
    </source>
</evidence>
<dbReference type="Gene3D" id="3.90.220.20">
    <property type="entry name" value="DNA methylase specificity domains"/>
    <property type="match status" value="1"/>
</dbReference>
<dbReference type="Proteomes" id="UP000398619">
    <property type="component" value="Unassembled WGS sequence"/>
</dbReference>
<proteinExistence type="inferred from homology"/>
<dbReference type="GO" id="GO:0009307">
    <property type="term" value="P:DNA restriction-modification system"/>
    <property type="evidence" value="ECO:0007669"/>
    <property type="project" value="UniProtKB-KW"/>
</dbReference>
<dbReference type="InterPro" id="IPR044946">
    <property type="entry name" value="Restrct_endonuc_typeI_TRD_sf"/>
</dbReference>
<dbReference type="InterPro" id="IPR000055">
    <property type="entry name" value="Restrct_endonuc_typeI_TRD"/>
</dbReference>
<reference evidence="5 6" key="1">
    <citation type="submission" date="2019-07" db="EMBL/GenBank/DDBJ databases">
        <authorList>
            <person name="Hibberd C M."/>
            <person name="Gehrig L. J."/>
            <person name="Chang H.-W."/>
            <person name="Venkatesh S."/>
        </authorList>
    </citation>
    <scope>NUCLEOTIDE SEQUENCE [LARGE SCALE GENOMIC DNA]</scope>
    <source>
        <strain evidence="5">Dorea_longicatena_SSTS_Bg7063</strain>
    </source>
</reference>
<gene>
    <name evidence="5" type="ORF">DLSSTS7063_03004</name>
</gene>
<dbReference type="GO" id="GO:0003677">
    <property type="term" value="F:DNA binding"/>
    <property type="evidence" value="ECO:0007669"/>
    <property type="project" value="UniProtKB-KW"/>
</dbReference>
<organism evidence="5 6">
    <name type="scientific">Dorea longicatena</name>
    <dbReference type="NCBI Taxonomy" id="88431"/>
    <lineage>
        <taxon>Bacteria</taxon>
        <taxon>Bacillati</taxon>
        <taxon>Bacillota</taxon>
        <taxon>Clostridia</taxon>
        <taxon>Lachnospirales</taxon>
        <taxon>Lachnospiraceae</taxon>
        <taxon>Dorea</taxon>
    </lineage>
</organism>
<keyword evidence="2" id="KW-0680">Restriction system</keyword>
<evidence type="ECO:0000313" key="5">
    <source>
        <dbReference type="EMBL" id="VUX22491.1"/>
    </source>
</evidence>
<dbReference type="PANTHER" id="PTHR30408">
    <property type="entry name" value="TYPE-1 RESTRICTION ENZYME ECOKI SPECIFICITY PROTEIN"/>
    <property type="match status" value="1"/>
</dbReference>
<evidence type="ECO:0000256" key="3">
    <source>
        <dbReference type="ARBA" id="ARBA00023125"/>
    </source>
</evidence>
<keyword evidence="3" id="KW-0238">DNA-binding</keyword>
<dbReference type="SUPFAM" id="SSF116734">
    <property type="entry name" value="DNA methylase specificity domain"/>
    <property type="match status" value="1"/>
</dbReference>
<dbReference type="InterPro" id="IPR052021">
    <property type="entry name" value="Type-I_RS_S_subunit"/>
</dbReference>
<evidence type="ECO:0000256" key="2">
    <source>
        <dbReference type="ARBA" id="ARBA00022747"/>
    </source>
</evidence>
<dbReference type="EMBL" id="CABHNM010000072">
    <property type="protein sequence ID" value="VUX22491.1"/>
    <property type="molecule type" value="Genomic_DNA"/>
</dbReference>
<dbReference type="PANTHER" id="PTHR30408:SF12">
    <property type="entry name" value="TYPE I RESTRICTION ENZYME MJAVIII SPECIFICITY SUBUNIT"/>
    <property type="match status" value="1"/>
</dbReference>
<evidence type="ECO:0000259" key="4">
    <source>
        <dbReference type="Pfam" id="PF01420"/>
    </source>
</evidence>
<dbReference type="CDD" id="cd17293">
    <property type="entry name" value="RMtype1_S_Ppo21ORF8840P_TRD1-CR1_like"/>
    <property type="match status" value="1"/>
</dbReference>
<dbReference type="RefSeq" id="WP_144101539.1">
    <property type="nucleotide sequence ID" value="NZ_CABHNM010000072.1"/>
</dbReference>
<dbReference type="AlphaFoldDB" id="A0A564UTA7"/>
<feature type="domain" description="Type I restriction modification DNA specificity" evidence="4">
    <location>
        <begin position="17"/>
        <end position="182"/>
    </location>
</feature>
<evidence type="ECO:0000313" key="6">
    <source>
        <dbReference type="Proteomes" id="UP000398619"/>
    </source>
</evidence>
<sequence>MDGIERCIDDEIPFEIPESWEWCRLKFVGITQTGNTPSKTHPEYIGDEIPFITPGDIQNGTVFYDNQSLSMEGKMVARVCPKGSVLQVCIGGSIGKAAIANKKVCFNQQINSISPIIICSEYIYAIMQSPYFLKNIKKQAGGTATPIINRGIWDSLLIPIAPISEQKRIVEKQRELFDKISLI</sequence>